<keyword evidence="3" id="KW-1185">Reference proteome</keyword>
<protein>
    <submittedName>
        <fullName evidence="2">Uncharacterized protein</fullName>
    </submittedName>
</protein>
<sequence length="391" mass="41752">MAALPRAASSRRGAAAAGRVSRLLEYASPHKAHKDVSLYQDIRDVRLRRPTPRLEDGAARPLPSETSMVLPSALAASETSRSEGGGHPDPGPARRPHGVWERSYAALCQDKSPSAESAVKTIVRLIEHVGADRHEGPEPAGPPRQGEWPPMPSLSPGGGAVVGAAADSCRPRAAAARQAWQDPPPPARTAEEDRLLALSDWWWKLAQHHRAYGAGPGPADLPPHARSPFAAELPLELLVEALQTLLDEKEKKQALERQAPSGASPLPARAAALWQGDAGAGDGLGTAVHIHLHYEAVGSAEEGAPRAALGGLLHDSDVSYWVYAVCEAQRGPLRGASRHTGDTAQGHLRDVVCHDGCYRFEEQLPMFVSFSAFISLYEWVAYVQTIAEAGL</sequence>
<name>S9TEH0_9TRYP</name>
<reference evidence="2 3" key="1">
    <citation type="journal article" date="2013" name="PLoS ONE">
        <title>Predicting the Proteins of Angomonas deanei, Strigomonas culicis and Their Respective Endosymbionts Reveals New Aspects of the Trypanosomatidae Family.</title>
        <authorList>
            <person name="Motta M.C."/>
            <person name="Martins A.C."/>
            <person name="de Souza S.S."/>
            <person name="Catta-Preta C.M."/>
            <person name="Silva R."/>
            <person name="Klein C.C."/>
            <person name="de Almeida L.G."/>
            <person name="de Lima Cunha O."/>
            <person name="Ciapina L.P."/>
            <person name="Brocchi M."/>
            <person name="Colabardini A.C."/>
            <person name="de Araujo Lima B."/>
            <person name="Machado C.R."/>
            <person name="de Almeida Soares C.M."/>
            <person name="Probst C.M."/>
            <person name="de Menezes C.B."/>
            <person name="Thompson C.E."/>
            <person name="Bartholomeu D.C."/>
            <person name="Gradia D.F."/>
            <person name="Pavoni D.P."/>
            <person name="Grisard E.C."/>
            <person name="Fantinatti-Garboggini F."/>
            <person name="Marchini F.K."/>
            <person name="Rodrigues-Luiz G.F."/>
            <person name="Wagner G."/>
            <person name="Goldman G.H."/>
            <person name="Fietto J.L."/>
            <person name="Elias M.C."/>
            <person name="Goldman M.H."/>
            <person name="Sagot M.F."/>
            <person name="Pereira M."/>
            <person name="Stoco P.H."/>
            <person name="de Mendonca-Neto R.P."/>
            <person name="Teixeira S.M."/>
            <person name="Maciel T.E."/>
            <person name="de Oliveira Mendes T.A."/>
            <person name="Urmenyi T.P."/>
            <person name="de Souza W."/>
            <person name="Schenkman S."/>
            <person name="de Vasconcelos A.T."/>
        </authorList>
    </citation>
    <scope>NUCLEOTIDE SEQUENCE [LARGE SCALE GENOMIC DNA]</scope>
</reference>
<comment type="caution">
    <text evidence="2">The sequence shown here is derived from an EMBL/GenBank/DDBJ whole genome shotgun (WGS) entry which is preliminary data.</text>
</comment>
<dbReference type="Proteomes" id="UP000015354">
    <property type="component" value="Unassembled WGS sequence"/>
</dbReference>
<proteinExistence type="predicted"/>
<evidence type="ECO:0000313" key="3">
    <source>
        <dbReference type="Proteomes" id="UP000015354"/>
    </source>
</evidence>
<gene>
    <name evidence="2" type="ORF">STCU_11255</name>
</gene>
<evidence type="ECO:0000313" key="2">
    <source>
        <dbReference type="EMBL" id="EPY16452.1"/>
    </source>
</evidence>
<organism evidence="2 3">
    <name type="scientific">Strigomonas culicis</name>
    <dbReference type="NCBI Taxonomy" id="28005"/>
    <lineage>
        <taxon>Eukaryota</taxon>
        <taxon>Discoba</taxon>
        <taxon>Euglenozoa</taxon>
        <taxon>Kinetoplastea</taxon>
        <taxon>Metakinetoplastina</taxon>
        <taxon>Trypanosomatida</taxon>
        <taxon>Trypanosomatidae</taxon>
        <taxon>Strigomonadinae</taxon>
        <taxon>Strigomonas</taxon>
    </lineage>
</organism>
<feature type="region of interest" description="Disordered" evidence="1">
    <location>
        <begin position="129"/>
        <end position="158"/>
    </location>
</feature>
<evidence type="ECO:0000256" key="1">
    <source>
        <dbReference type="SAM" id="MobiDB-lite"/>
    </source>
</evidence>
<dbReference type="AlphaFoldDB" id="S9TEH0"/>
<accession>S9TEH0</accession>
<dbReference type="EMBL" id="ATMH01011154">
    <property type="protein sequence ID" value="EPY16452.1"/>
    <property type="molecule type" value="Genomic_DNA"/>
</dbReference>
<feature type="compositionally biased region" description="Basic and acidic residues" evidence="1">
    <location>
        <begin position="46"/>
        <end position="58"/>
    </location>
</feature>
<feature type="region of interest" description="Disordered" evidence="1">
    <location>
        <begin position="46"/>
        <end position="97"/>
    </location>
</feature>